<evidence type="ECO:0000313" key="3">
    <source>
        <dbReference type="EMBL" id="DAF94451.1"/>
    </source>
</evidence>
<dbReference type="GO" id="GO:0005576">
    <property type="term" value="C:extracellular region"/>
    <property type="evidence" value="ECO:0007669"/>
    <property type="project" value="InterPro"/>
</dbReference>
<dbReference type="InterPro" id="IPR003610">
    <property type="entry name" value="CBM5/12"/>
</dbReference>
<feature type="domain" description="Chitin-binding type-3" evidence="2">
    <location>
        <begin position="38"/>
        <end position="85"/>
    </location>
</feature>
<name>A0A8S5UJ39_9CAUD</name>
<dbReference type="GO" id="GO:0004553">
    <property type="term" value="F:hydrolase activity, hydrolyzing O-glycosyl compounds"/>
    <property type="evidence" value="ECO:0007669"/>
    <property type="project" value="InterPro"/>
</dbReference>
<dbReference type="Gene3D" id="2.10.10.20">
    <property type="entry name" value="Carbohydrate-binding module superfamily 5/12"/>
    <property type="match status" value="2"/>
</dbReference>
<evidence type="ECO:0000256" key="1">
    <source>
        <dbReference type="ARBA" id="ARBA00022801"/>
    </source>
</evidence>
<organism evidence="3">
    <name type="scientific">Siphoviridae sp. ctTDf8</name>
    <dbReference type="NCBI Taxonomy" id="2825517"/>
    <lineage>
        <taxon>Viruses</taxon>
        <taxon>Duplodnaviria</taxon>
        <taxon>Heunggongvirae</taxon>
        <taxon>Uroviricota</taxon>
        <taxon>Caudoviricetes</taxon>
    </lineage>
</organism>
<accession>A0A8S5UJ39</accession>
<proteinExistence type="predicted"/>
<sequence>MDEKLIAKARELRAIIEKAMTVASGLTDAEAVTATCLYPKWSGNGVAYVKGQRVQDDGVLYTVLQNHTSQAGWKPTAAPSLFAKVLIPDPSVVPEWEQPDSTNPYMKGDKVKHNGKTWVSLIDNNVWEPGATGTAALWQEVTE</sequence>
<dbReference type="GO" id="GO:0005975">
    <property type="term" value="P:carbohydrate metabolic process"/>
    <property type="evidence" value="ECO:0007669"/>
    <property type="project" value="InterPro"/>
</dbReference>
<dbReference type="SUPFAM" id="SSF51055">
    <property type="entry name" value="Carbohydrate binding domain"/>
    <property type="match status" value="1"/>
</dbReference>
<keyword evidence="1" id="KW-0378">Hydrolase</keyword>
<dbReference type="GO" id="GO:0030246">
    <property type="term" value="F:carbohydrate binding"/>
    <property type="evidence" value="ECO:0007669"/>
    <property type="project" value="InterPro"/>
</dbReference>
<dbReference type="CDD" id="cd12214">
    <property type="entry name" value="ChiA1_BD"/>
    <property type="match status" value="1"/>
</dbReference>
<reference evidence="3" key="1">
    <citation type="journal article" date="2021" name="Proc. Natl. Acad. Sci. U.S.A.">
        <title>A Catalog of Tens of Thousands of Viruses from Human Metagenomes Reveals Hidden Associations with Chronic Diseases.</title>
        <authorList>
            <person name="Tisza M.J."/>
            <person name="Buck C.B."/>
        </authorList>
    </citation>
    <scope>NUCLEOTIDE SEQUENCE</scope>
    <source>
        <strain evidence="3">CtTDf8</strain>
    </source>
</reference>
<dbReference type="SMART" id="SM00495">
    <property type="entry name" value="ChtBD3"/>
    <property type="match status" value="2"/>
</dbReference>
<dbReference type="InterPro" id="IPR036573">
    <property type="entry name" value="CBM_sf_5/12"/>
</dbReference>
<protein>
    <submittedName>
        <fullName evidence="3">ChiA1-BD-binding domain protein</fullName>
    </submittedName>
</protein>
<feature type="domain" description="Chitin-binding type-3" evidence="2">
    <location>
        <begin position="93"/>
        <end position="141"/>
    </location>
</feature>
<dbReference type="Pfam" id="PF02839">
    <property type="entry name" value="CBM_5_12"/>
    <property type="match status" value="1"/>
</dbReference>
<dbReference type="EMBL" id="BK016093">
    <property type="protein sequence ID" value="DAF94451.1"/>
    <property type="molecule type" value="Genomic_DNA"/>
</dbReference>
<evidence type="ECO:0000259" key="2">
    <source>
        <dbReference type="SMART" id="SM00495"/>
    </source>
</evidence>